<dbReference type="InterPro" id="IPR013088">
    <property type="entry name" value="Znf_NHR/GATA"/>
</dbReference>
<protein>
    <submittedName>
        <fullName evidence="3">DNA gyrase inhibitor YacG</fullName>
    </submittedName>
</protein>
<evidence type="ECO:0000256" key="2">
    <source>
        <dbReference type="ARBA" id="ARBA00022833"/>
    </source>
</evidence>
<dbReference type="Pfam" id="PF03884">
    <property type="entry name" value="YacG"/>
    <property type="match status" value="1"/>
</dbReference>
<reference evidence="3 4" key="1">
    <citation type="submission" date="2019-11" db="EMBL/GenBank/DDBJ databases">
        <authorList>
            <person name="Holert J."/>
        </authorList>
    </citation>
    <scope>NUCLEOTIDE SEQUENCE [LARGE SCALE GENOMIC DNA]</scope>
    <source>
        <strain evidence="3">BC5_2</strain>
    </source>
</reference>
<evidence type="ECO:0000256" key="1">
    <source>
        <dbReference type="ARBA" id="ARBA00022723"/>
    </source>
</evidence>
<gene>
    <name evidence="3" type="primary">yacG</name>
    <name evidence="3" type="ORF">DPBNPPHM_01807</name>
</gene>
<name>A0A5S9Q8B2_9GAMM</name>
<organism evidence="3 4">
    <name type="scientific">BD1-7 clade bacterium</name>
    <dbReference type="NCBI Taxonomy" id="2029982"/>
    <lineage>
        <taxon>Bacteria</taxon>
        <taxon>Pseudomonadati</taxon>
        <taxon>Pseudomonadota</taxon>
        <taxon>Gammaproteobacteria</taxon>
        <taxon>Cellvibrionales</taxon>
        <taxon>Spongiibacteraceae</taxon>
        <taxon>BD1-7 clade</taxon>
    </lineage>
</organism>
<keyword evidence="2" id="KW-0862">Zinc</keyword>
<evidence type="ECO:0000313" key="3">
    <source>
        <dbReference type="EMBL" id="CAA0114208.1"/>
    </source>
</evidence>
<sequence length="62" mass="7263">MKYQCPGCQTELAWQADNEHRPFCSARCKNKDFVAWTNEENVLPGSPEWEDMFSQDLENHSI</sequence>
<dbReference type="EMBL" id="CACSII010000017">
    <property type="protein sequence ID" value="CAA0114208.1"/>
    <property type="molecule type" value="Genomic_DNA"/>
</dbReference>
<proteinExistence type="predicted"/>
<dbReference type="Gene3D" id="3.30.50.10">
    <property type="entry name" value="Erythroid Transcription Factor GATA-1, subunit A"/>
    <property type="match status" value="1"/>
</dbReference>
<dbReference type="GO" id="GO:0006355">
    <property type="term" value="P:regulation of DNA-templated transcription"/>
    <property type="evidence" value="ECO:0007669"/>
    <property type="project" value="InterPro"/>
</dbReference>
<keyword evidence="1" id="KW-0479">Metal-binding</keyword>
<dbReference type="PANTHER" id="PTHR36150:SF1">
    <property type="entry name" value="DNA GYRASE INHIBITOR YACG"/>
    <property type="match status" value="1"/>
</dbReference>
<dbReference type="PANTHER" id="PTHR36150">
    <property type="entry name" value="DNA GYRASE INHIBITOR YACG"/>
    <property type="match status" value="1"/>
</dbReference>
<dbReference type="InterPro" id="IPR005584">
    <property type="entry name" value="DNA_gyrase_inhibitor_YacG"/>
</dbReference>
<dbReference type="Proteomes" id="UP000434580">
    <property type="component" value="Unassembled WGS sequence"/>
</dbReference>
<dbReference type="AlphaFoldDB" id="A0A5S9Q8B2"/>
<dbReference type="OrthoDB" id="9809663at2"/>
<dbReference type="SUPFAM" id="SSF57716">
    <property type="entry name" value="Glucocorticoid receptor-like (DNA-binding domain)"/>
    <property type="match status" value="1"/>
</dbReference>
<dbReference type="GO" id="GO:0008270">
    <property type="term" value="F:zinc ion binding"/>
    <property type="evidence" value="ECO:0007669"/>
    <property type="project" value="InterPro"/>
</dbReference>
<accession>A0A5S9Q8B2</accession>
<evidence type="ECO:0000313" key="4">
    <source>
        <dbReference type="Proteomes" id="UP000434580"/>
    </source>
</evidence>